<dbReference type="InterPro" id="IPR023415">
    <property type="entry name" value="LDLR_class-A_CS"/>
</dbReference>
<feature type="domain" description="Pentraxin (PTX)" evidence="16">
    <location>
        <begin position="1"/>
        <end position="89"/>
    </location>
</feature>
<dbReference type="InterPro" id="IPR016186">
    <property type="entry name" value="C-type_lectin-like/link_sf"/>
</dbReference>
<dbReference type="PROSITE" id="PS50041">
    <property type="entry name" value="C_TYPE_LECTIN_2"/>
    <property type="match status" value="1"/>
</dbReference>
<evidence type="ECO:0000313" key="17">
    <source>
        <dbReference type="EMBL" id="KAG7156285.1"/>
    </source>
</evidence>
<dbReference type="InterPro" id="IPR006202">
    <property type="entry name" value="Neur_chan_lig-bd"/>
</dbReference>
<feature type="transmembrane region" description="Helical" evidence="14">
    <location>
        <begin position="567"/>
        <end position="588"/>
    </location>
</feature>
<keyword evidence="4" id="KW-1003">Cell membrane</keyword>
<evidence type="ECO:0000256" key="6">
    <source>
        <dbReference type="ARBA" id="ARBA00022729"/>
    </source>
</evidence>
<dbReference type="PANTHER" id="PTHR18945">
    <property type="entry name" value="NEUROTRANSMITTER GATED ION CHANNEL"/>
    <property type="match status" value="1"/>
</dbReference>
<feature type="disulfide bond" evidence="12">
    <location>
        <begin position="333"/>
        <end position="348"/>
    </location>
</feature>
<dbReference type="SUPFAM" id="SSF63712">
    <property type="entry name" value="Nicotinic receptor ligand binding domain-like"/>
    <property type="match status" value="1"/>
</dbReference>
<dbReference type="Pfam" id="PF02931">
    <property type="entry name" value="Neur_chan_LBD"/>
    <property type="match status" value="1"/>
</dbReference>
<keyword evidence="18" id="KW-1185">Reference proteome</keyword>
<dbReference type="SUPFAM" id="SSF49899">
    <property type="entry name" value="Concanavalin A-like lectins/glucanases"/>
    <property type="match status" value="1"/>
</dbReference>
<keyword evidence="7 14" id="KW-1133">Transmembrane helix</keyword>
<dbReference type="GO" id="GO:0005254">
    <property type="term" value="F:chloride channel activity"/>
    <property type="evidence" value="ECO:0007669"/>
    <property type="project" value="UniProtKB-ARBA"/>
</dbReference>
<evidence type="ECO:0000256" key="9">
    <source>
        <dbReference type="ARBA" id="ARBA00023136"/>
    </source>
</evidence>
<evidence type="ECO:0000256" key="1">
    <source>
        <dbReference type="ARBA" id="ARBA00004141"/>
    </source>
</evidence>
<dbReference type="SMART" id="SM00192">
    <property type="entry name" value="LDLa"/>
    <property type="match status" value="1"/>
</dbReference>
<dbReference type="InterPro" id="IPR036055">
    <property type="entry name" value="LDL_receptor-like_sf"/>
</dbReference>
<proteinExistence type="predicted"/>
<accession>A0A8J5JEL3</accession>
<organism evidence="17 18">
    <name type="scientific">Homarus americanus</name>
    <name type="common">American lobster</name>
    <dbReference type="NCBI Taxonomy" id="6706"/>
    <lineage>
        <taxon>Eukaryota</taxon>
        <taxon>Metazoa</taxon>
        <taxon>Ecdysozoa</taxon>
        <taxon>Arthropoda</taxon>
        <taxon>Crustacea</taxon>
        <taxon>Multicrustacea</taxon>
        <taxon>Malacostraca</taxon>
        <taxon>Eumalacostraca</taxon>
        <taxon>Eucarida</taxon>
        <taxon>Decapoda</taxon>
        <taxon>Pleocyemata</taxon>
        <taxon>Astacidea</taxon>
        <taxon>Nephropoidea</taxon>
        <taxon>Nephropidae</taxon>
        <taxon>Homarus</taxon>
    </lineage>
</organism>
<evidence type="ECO:0000256" key="3">
    <source>
        <dbReference type="ARBA" id="ARBA00022448"/>
    </source>
</evidence>
<dbReference type="EMBL" id="JAHLQT010039184">
    <property type="protein sequence ID" value="KAG7156285.1"/>
    <property type="molecule type" value="Genomic_DNA"/>
</dbReference>
<feature type="domain" description="C-type lectin" evidence="15">
    <location>
        <begin position="90"/>
        <end position="212"/>
    </location>
</feature>
<keyword evidence="9 14" id="KW-0472">Membrane</keyword>
<comment type="caution">
    <text evidence="17">The sequence shown here is derived from an EMBL/GenBank/DDBJ whole genome shotgun (WGS) entry which is preliminary data.</text>
</comment>
<dbReference type="Pfam" id="PF00059">
    <property type="entry name" value="Lectin_C"/>
    <property type="match status" value="1"/>
</dbReference>
<feature type="non-terminal residue" evidence="17">
    <location>
        <position position="716"/>
    </location>
</feature>
<dbReference type="InterPro" id="IPR002172">
    <property type="entry name" value="LDrepeatLR_classA_rpt"/>
</dbReference>
<dbReference type="GO" id="GO:0005886">
    <property type="term" value="C:plasma membrane"/>
    <property type="evidence" value="ECO:0007669"/>
    <property type="project" value="UniProtKB-SubCell"/>
</dbReference>
<protein>
    <submittedName>
        <fullName evidence="17">Gamma-aminobutyric acid receptor subunit beta-1-like 3</fullName>
    </submittedName>
</protein>
<dbReference type="Gene3D" id="2.60.120.200">
    <property type="match status" value="1"/>
</dbReference>
<dbReference type="PROSITE" id="PS01209">
    <property type="entry name" value="LDLRA_1"/>
    <property type="match status" value="1"/>
</dbReference>
<dbReference type="Proteomes" id="UP000747542">
    <property type="component" value="Unassembled WGS sequence"/>
</dbReference>
<evidence type="ECO:0000256" key="4">
    <source>
        <dbReference type="ARBA" id="ARBA00022475"/>
    </source>
</evidence>
<dbReference type="InterPro" id="IPR006029">
    <property type="entry name" value="Neurotrans-gated_channel_TM"/>
</dbReference>
<evidence type="ECO:0000256" key="2">
    <source>
        <dbReference type="ARBA" id="ARBA00004236"/>
    </source>
</evidence>
<evidence type="ECO:0000256" key="12">
    <source>
        <dbReference type="PROSITE-ProRule" id="PRU00124"/>
    </source>
</evidence>
<evidence type="ECO:0000256" key="14">
    <source>
        <dbReference type="SAM" id="Phobius"/>
    </source>
</evidence>
<dbReference type="InterPro" id="IPR016187">
    <property type="entry name" value="CTDL_fold"/>
</dbReference>
<evidence type="ECO:0000256" key="7">
    <source>
        <dbReference type="ARBA" id="ARBA00022989"/>
    </source>
</evidence>
<dbReference type="Gene3D" id="1.20.58.390">
    <property type="entry name" value="Neurotransmitter-gated ion-channel transmembrane domain"/>
    <property type="match status" value="1"/>
</dbReference>
<keyword evidence="10 12" id="KW-1015">Disulfide bond</keyword>
<dbReference type="PROSITE" id="PS51828">
    <property type="entry name" value="PTX_2"/>
    <property type="match status" value="1"/>
</dbReference>
<dbReference type="InterPro" id="IPR006201">
    <property type="entry name" value="Neur_channel"/>
</dbReference>
<keyword evidence="3" id="KW-0813">Transport</keyword>
<evidence type="ECO:0000256" key="10">
    <source>
        <dbReference type="ARBA" id="ARBA00023157"/>
    </source>
</evidence>
<dbReference type="SUPFAM" id="SSF57424">
    <property type="entry name" value="LDL receptor-like module"/>
    <property type="match status" value="1"/>
</dbReference>
<dbReference type="SUPFAM" id="SSF56436">
    <property type="entry name" value="C-type lectin-like"/>
    <property type="match status" value="1"/>
</dbReference>
<dbReference type="InterPro" id="IPR001759">
    <property type="entry name" value="PTX_dom"/>
</dbReference>
<dbReference type="Pfam" id="PF00057">
    <property type="entry name" value="Ldl_recept_a"/>
    <property type="match status" value="1"/>
</dbReference>
<dbReference type="InterPro" id="IPR006028">
    <property type="entry name" value="GABAA/Glycine_rcpt"/>
</dbReference>
<evidence type="ECO:0000259" key="15">
    <source>
        <dbReference type="PROSITE" id="PS50041"/>
    </source>
</evidence>
<feature type="transmembrane region" description="Helical" evidence="14">
    <location>
        <begin position="696"/>
        <end position="715"/>
    </location>
</feature>
<comment type="subcellular location">
    <subcellularLocation>
        <location evidence="2">Cell membrane</location>
    </subcellularLocation>
    <subcellularLocation>
        <location evidence="1">Membrane</location>
        <topology evidence="1">Multi-pass membrane protein</topology>
    </subcellularLocation>
</comment>
<feature type="transmembrane region" description="Helical" evidence="14">
    <location>
        <begin position="594"/>
        <end position="615"/>
    </location>
</feature>
<dbReference type="Pfam" id="PF02932">
    <property type="entry name" value="Neur_chan_memb"/>
    <property type="match status" value="1"/>
</dbReference>
<dbReference type="Gene3D" id="2.70.170.10">
    <property type="entry name" value="Neurotransmitter-gated ion-channel ligand-binding domain"/>
    <property type="match status" value="1"/>
</dbReference>
<dbReference type="InterPro" id="IPR001304">
    <property type="entry name" value="C-type_lectin-like"/>
</dbReference>
<dbReference type="GO" id="GO:0099095">
    <property type="term" value="F:ligand-gated monoatomic anion channel activity"/>
    <property type="evidence" value="ECO:0007669"/>
    <property type="project" value="UniProtKB-ARBA"/>
</dbReference>
<dbReference type="SUPFAM" id="SSF90112">
    <property type="entry name" value="Neurotransmitter-gated ion-channel transmembrane pore"/>
    <property type="match status" value="1"/>
</dbReference>
<dbReference type="PRINTS" id="PR00253">
    <property type="entry name" value="GABAARECEPTR"/>
</dbReference>
<gene>
    <name evidence="17" type="primary">Gabrb1-L3</name>
    <name evidence="17" type="ORF">Hamer_G006005</name>
</gene>
<feature type="disulfide bond" evidence="12">
    <location>
        <begin position="314"/>
        <end position="326"/>
    </location>
</feature>
<dbReference type="Gene3D" id="4.10.400.10">
    <property type="entry name" value="Low-density Lipoprotein Receptor"/>
    <property type="match status" value="1"/>
</dbReference>
<dbReference type="InterPro" id="IPR013320">
    <property type="entry name" value="ConA-like_dom_sf"/>
</dbReference>
<dbReference type="AlphaFoldDB" id="A0A8J5JEL3"/>
<dbReference type="PROSITE" id="PS00236">
    <property type="entry name" value="NEUROTR_ION_CHANNEL"/>
    <property type="match status" value="1"/>
</dbReference>
<dbReference type="InterPro" id="IPR038050">
    <property type="entry name" value="Neuro_actylchol_rec"/>
</dbReference>
<keyword evidence="11" id="KW-0407">Ion channel</keyword>
<evidence type="ECO:0000313" key="18">
    <source>
        <dbReference type="Proteomes" id="UP000747542"/>
    </source>
</evidence>
<evidence type="ECO:0000256" key="13">
    <source>
        <dbReference type="PROSITE-ProRule" id="PRU01172"/>
    </source>
</evidence>
<dbReference type="GO" id="GO:0005230">
    <property type="term" value="F:extracellular ligand-gated monoatomic ion channel activity"/>
    <property type="evidence" value="ECO:0007669"/>
    <property type="project" value="InterPro"/>
</dbReference>
<dbReference type="InterPro" id="IPR036719">
    <property type="entry name" value="Neuro-gated_channel_TM_sf"/>
</dbReference>
<feature type="transmembrane region" description="Helical" evidence="14">
    <location>
        <begin position="627"/>
        <end position="649"/>
    </location>
</feature>
<dbReference type="InterPro" id="IPR018000">
    <property type="entry name" value="Neurotransmitter_ion_chnl_CS"/>
</dbReference>
<name>A0A8J5JEL3_HOMAM</name>
<comment type="caution">
    <text evidence="13">Lacks conserved residue(s) required for the propagation of feature annotation.</text>
</comment>
<dbReference type="Gene3D" id="3.10.100.10">
    <property type="entry name" value="Mannose-Binding Protein A, subunit A"/>
    <property type="match status" value="1"/>
</dbReference>
<evidence type="ECO:0000256" key="5">
    <source>
        <dbReference type="ARBA" id="ARBA00022692"/>
    </source>
</evidence>
<reference evidence="17" key="1">
    <citation type="journal article" date="2021" name="Sci. Adv.">
        <title>The American lobster genome reveals insights on longevity, neural, and immune adaptations.</title>
        <authorList>
            <person name="Polinski J.M."/>
            <person name="Zimin A.V."/>
            <person name="Clark K.F."/>
            <person name="Kohn A.B."/>
            <person name="Sadowski N."/>
            <person name="Timp W."/>
            <person name="Ptitsyn A."/>
            <person name="Khanna P."/>
            <person name="Romanova D.Y."/>
            <person name="Williams P."/>
            <person name="Greenwood S.J."/>
            <person name="Moroz L.L."/>
            <person name="Walt D.R."/>
            <person name="Bodnar A.G."/>
        </authorList>
    </citation>
    <scope>NUCLEOTIDE SEQUENCE</scope>
    <source>
        <strain evidence="17">GMGI-L3</strain>
    </source>
</reference>
<feature type="disulfide bond" evidence="12">
    <location>
        <begin position="321"/>
        <end position="339"/>
    </location>
</feature>
<keyword evidence="5 14" id="KW-0812">Transmembrane</keyword>
<dbReference type="InterPro" id="IPR036734">
    <property type="entry name" value="Neur_chan_lig-bd_sf"/>
</dbReference>
<dbReference type="CDD" id="cd00037">
    <property type="entry name" value="CLECT"/>
    <property type="match status" value="1"/>
</dbReference>
<keyword evidence="8" id="KW-0406">Ion transport</keyword>
<evidence type="ECO:0000256" key="11">
    <source>
        <dbReference type="ARBA" id="ARBA00023303"/>
    </source>
</evidence>
<keyword evidence="6" id="KW-0732">Signal</keyword>
<keyword evidence="17" id="KW-0675">Receptor</keyword>
<evidence type="ECO:0000259" key="16">
    <source>
        <dbReference type="PROSITE" id="PS51828"/>
    </source>
</evidence>
<dbReference type="GO" id="GO:0004888">
    <property type="term" value="F:transmembrane signaling receptor activity"/>
    <property type="evidence" value="ECO:0007669"/>
    <property type="project" value="InterPro"/>
</dbReference>
<dbReference type="CDD" id="cd00112">
    <property type="entry name" value="LDLa"/>
    <property type="match status" value="1"/>
</dbReference>
<evidence type="ECO:0000256" key="8">
    <source>
        <dbReference type="ARBA" id="ARBA00023065"/>
    </source>
</evidence>
<sequence>EVFAEGFLQHPGSAPLNGSLVVGQEQDGFASGFHRDQLSIWDRSLRSSEVADLASCRAPGLGNILSMDSANWEVFGEVQGSFVNLQYFCRPSHRYQVLPEVRNFLQVLSLCRVFNSSMAVPSSPDDNNHLHKELQPFYETCQPGSLYKFYIGIADEAEEGVWVNINSQKQIVYDNFRASHPRGGRIHNCGHIFPGGDWSDTSCATELCGTCHVDRSEFLYLRGLCFPTEQKMYFRLGGYIEGRPLFRGYFDLIILWEDISLRWLLKSIENNVTMAWFSPHERHHYPIGRHTWTTGDLVCGFHSGTDIALSLSSCPHDMFTCKSGFCLDQRYRCNFRYECLDGSDEDDCGVVVIDSSYRRHLPPRGPQDTTLLLTPTLTLTRIAGIDDISMAVDLEFIVSPTWRDDRLSFNHLHPNTNTLILEEEVKQIWTPKYQLVNLEGGQYELLDETMVVTTSNLPSLPDFNAAKRDFVYPGASNNLSIIHQYTARFTCAFDLYVYPFDVQVCSIDLRLPWTYNDIVEFSRTGGVGSYTGQRDLSLYTVKNVRLNSESGPDQLSLKFELHRRGGLVLLSTFVPSVLLLLVSWATLFVKQEALNVRAIMSLTTLLVLYTLFSNLSSSMPNTAAIKLIDIWFFLIILLLFFNIMVHIFVEFLVHRCSQSTEGAPETIKVSPFGRVFVQRETSTARVERIVSTYRTYIFPPTFLISTVTLGVMMFLI</sequence>
<dbReference type="PROSITE" id="PS50068">
    <property type="entry name" value="LDLRA_2"/>
    <property type="match status" value="1"/>
</dbReference>